<dbReference type="CDD" id="cd00060">
    <property type="entry name" value="FHA"/>
    <property type="match status" value="1"/>
</dbReference>
<evidence type="ECO:0000313" key="5">
    <source>
        <dbReference type="Proteomes" id="UP000431080"/>
    </source>
</evidence>
<comment type="caution">
    <text evidence="4">The sequence shown here is derived from an EMBL/GenBank/DDBJ whole genome shotgun (WGS) entry which is preliminary data.</text>
</comment>
<dbReference type="EMBL" id="WJIF01000002">
    <property type="protein sequence ID" value="MRG58883.1"/>
    <property type="molecule type" value="Genomic_DNA"/>
</dbReference>
<proteinExistence type="predicted"/>
<keyword evidence="2" id="KW-0472">Membrane</keyword>
<feature type="transmembrane region" description="Helical" evidence="2">
    <location>
        <begin position="79"/>
        <end position="98"/>
    </location>
</feature>
<feature type="transmembrane region" description="Helical" evidence="2">
    <location>
        <begin position="20"/>
        <end position="40"/>
    </location>
</feature>
<gene>
    <name evidence="4" type="ORF">GE115_03215</name>
</gene>
<accession>A0A6I2FAA6</accession>
<dbReference type="SUPFAM" id="SSF49879">
    <property type="entry name" value="SMAD/FHA domain"/>
    <property type="match status" value="1"/>
</dbReference>
<feature type="domain" description="FHA" evidence="3">
    <location>
        <begin position="255"/>
        <end position="307"/>
    </location>
</feature>
<protein>
    <submittedName>
        <fullName evidence="4">FHA domain-containing protein</fullName>
    </submittedName>
</protein>
<evidence type="ECO:0000313" key="4">
    <source>
        <dbReference type="EMBL" id="MRG58883.1"/>
    </source>
</evidence>
<dbReference type="InterPro" id="IPR000253">
    <property type="entry name" value="FHA_dom"/>
</dbReference>
<dbReference type="InterPro" id="IPR008984">
    <property type="entry name" value="SMAD_FHA_dom_sf"/>
</dbReference>
<reference evidence="4 5" key="1">
    <citation type="submission" date="2019-10" db="EMBL/GenBank/DDBJ databases">
        <authorList>
            <person name="Nie G."/>
            <person name="Ming H."/>
            <person name="Yi B."/>
        </authorList>
    </citation>
    <scope>NUCLEOTIDE SEQUENCE [LARGE SCALE GENOMIC DNA]</scope>
    <source>
        <strain evidence="4 5">CFH 90414</strain>
    </source>
</reference>
<dbReference type="InterPro" id="IPR043739">
    <property type="entry name" value="DUF5684"/>
</dbReference>
<organism evidence="4 5">
    <name type="scientific">Agromyces agglutinans</name>
    <dbReference type="NCBI Taxonomy" id="2662258"/>
    <lineage>
        <taxon>Bacteria</taxon>
        <taxon>Bacillati</taxon>
        <taxon>Actinomycetota</taxon>
        <taxon>Actinomycetes</taxon>
        <taxon>Micrococcales</taxon>
        <taxon>Microbacteriaceae</taxon>
        <taxon>Agromyces</taxon>
    </lineage>
</organism>
<keyword evidence="2" id="KW-0812">Transmembrane</keyword>
<keyword evidence="2" id="KW-1133">Transmembrane helix</keyword>
<dbReference type="AlphaFoldDB" id="A0A6I2FAA6"/>
<keyword evidence="1" id="KW-0597">Phosphoprotein</keyword>
<dbReference type="RefSeq" id="WP_153683394.1">
    <property type="nucleotide sequence ID" value="NZ_WJIF01000002.1"/>
</dbReference>
<evidence type="ECO:0000256" key="1">
    <source>
        <dbReference type="ARBA" id="ARBA00022553"/>
    </source>
</evidence>
<dbReference type="PROSITE" id="PS50006">
    <property type="entry name" value="FHA_DOMAIN"/>
    <property type="match status" value="1"/>
</dbReference>
<evidence type="ECO:0000256" key="2">
    <source>
        <dbReference type="SAM" id="Phobius"/>
    </source>
</evidence>
<keyword evidence="5" id="KW-1185">Reference proteome</keyword>
<name>A0A6I2FAA6_9MICO</name>
<dbReference type="Pfam" id="PF18936">
    <property type="entry name" value="DUF5684"/>
    <property type="match status" value="1"/>
</dbReference>
<sequence length="344" mass="35730">MSVLAVDGSGVVPDVSALGPALFAMVAAAFVVWLALYLWTGFALSRLFARTGGEPWKAWVPVLNEAEVFARGGKPAYSLVYCLIPVVAIYGLVVRIAAVHRINERFGRGAGSTALGIVLPPVWMSVLAWGPEPAPEPVGGRVPEALDEAIDPATAFAPRDASGYAIPVATPIEVQPLEPQGVVPAVPGSVLPAPGMGSEPVAAAPVAVPAAAPVRPAAVARPVAASPAPAPPAARANWRVELADGTAFDLAAPRIVLGRNPEPATPDEQRIALPDHTRTLSKTHARLAYTDGAWRLVDLASTNGSRVVDASGSVLELQPGEPAVVGERFRLGEVELRLAYELVP</sequence>
<dbReference type="Proteomes" id="UP000431080">
    <property type="component" value="Unassembled WGS sequence"/>
</dbReference>
<dbReference type="Gene3D" id="2.60.200.20">
    <property type="match status" value="1"/>
</dbReference>
<dbReference type="Pfam" id="PF00498">
    <property type="entry name" value="FHA"/>
    <property type="match status" value="1"/>
</dbReference>
<evidence type="ECO:0000259" key="3">
    <source>
        <dbReference type="PROSITE" id="PS50006"/>
    </source>
</evidence>